<dbReference type="Proteomes" id="UP001209730">
    <property type="component" value="Unassembled WGS sequence"/>
</dbReference>
<dbReference type="EMBL" id="JAPHQB010000069">
    <property type="protein sequence ID" value="MCX2803385.1"/>
    <property type="molecule type" value="Genomic_DNA"/>
</dbReference>
<dbReference type="AlphaFoldDB" id="A0AB35I198"/>
<proteinExistence type="predicted"/>
<organism evidence="1 2">
    <name type="scientific">Microbulbifer thermotolerans</name>
    <dbReference type="NCBI Taxonomy" id="252514"/>
    <lineage>
        <taxon>Bacteria</taxon>
        <taxon>Pseudomonadati</taxon>
        <taxon>Pseudomonadota</taxon>
        <taxon>Gammaproteobacteria</taxon>
        <taxon>Cellvibrionales</taxon>
        <taxon>Microbulbiferaceae</taxon>
        <taxon>Microbulbifer</taxon>
    </lineage>
</organism>
<evidence type="ECO:0000313" key="2">
    <source>
        <dbReference type="Proteomes" id="UP001209730"/>
    </source>
</evidence>
<protein>
    <submittedName>
        <fullName evidence="1">Uncharacterized protein</fullName>
    </submittedName>
</protein>
<gene>
    <name evidence="1" type="ORF">OQJ68_16535</name>
</gene>
<evidence type="ECO:0000313" key="1">
    <source>
        <dbReference type="EMBL" id="MCX2803385.1"/>
    </source>
</evidence>
<reference evidence="1" key="1">
    <citation type="submission" date="2022-11" db="EMBL/GenBank/DDBJ databases">
        <title>Chitin-degrading and fungicidal potential of chitinolytic bacterial strains from marine environment of the Pacific Ocean regions.</title>
        <authorList>
            <person name="Pentekhina I."/>
            <person name="Nedashkovskaya O."/>
            <person name="Seitkalieva A."/>
            <person name="Podvolotskaya A."/>
            <person name="Tekutyeva L."/>
            <person name="Balabanova L."/>
        </authorList>
    </citation>
    <scope>NUCLEOTIDE SEQUENCE</scope>
    <source>
        <strain evidence="1">KMM 6838</strain>
    </source>
</reference>
<name>A0AB35I198_MICTH</name>
<sequence length="141" mass="16397">LHGELCQILELFRGSLAMKYKNLKSMSHNFSHSFVSLMNYIDDGYVVDDLIVMAREAKGETISIQWIPRINYDSSNFSKRVRKSIAINQDWLPKHLASHGVDASIITEMRTDIFRTPSHQIWVKAYLKDNRGKEYEAYVSR</sequence>
<dbReference type="RefSeq" id="WP_266066774.1">
    <property type="nucleotide sequence ID" value="NZ_JAPHQB010000069.1"/>
</dbReference>
<comment type="caution">
    <text evidence="1">The sequence shown here is derived from an EMBL/GenBank/DDBJ whole genome shotgun (WGS) entry which is preliminary data.</text>
</comment>
<feature type="non-terminal residue" evidence="1">
    <location>
        <position position="1"/>
    </location>
</feature>
<accession>A0AB35I198</accession>